<dbReference type="Gene3D" id="1.10.30.10">
    <property type="entry name" value="High mobility group box domain"/>
    <property type="match status" value="1"/>
</dbReference>
<dbReference type="InterPro" id="IPR036910">
    <property type="entry name" value="HMG_box_dom_sf"/>
</dbReference>
<feature type="compositionally biased region" description="Basic and acidic residues" evidence="13">
    <location>
        <begin position="62"/>
        <end position="72"/>
    </location>
</feature>
<evidence type="ECO:0000256" key="4">
    <source>
        <dbReference type="ARBA" id="ARBA00022782"/>
    </source>
</evidence>
<feature type="region of interest" description="Disordered" evidence="13">
    <location>
        <begin position="53"/>
        <end position="100"/>
    </location>
</feature>
<comment type="function">
    <text evidence="11">Transcriptional regulator that controls a genetic switch in male development. It is necessary and sufficient for initiating male sex determination by directing the development of supporting cell precursors (pre-Sertoli cells) as Sertoli rather than granulosa cells. Involved in different aspects of gene regulation including promoter activation or repression. Binds to the DNA consensus sequence 5'-[AT]AACAA[AT]-3'. SRY HMG box recognizes DNA by partial intercalation in the minor groove and promotes DNA bending. Also involved in pre-mRNA splicing. In male adult brain involved in the maintenance of motor functions of dopaminergic neurons.</text>
</comment>
<comment type="subcellular location">
    <subcellularLocation>
        <location evidence="1">Nucleus speckle</location>
    </subcellularLocation>
</comment>
<sequence length="664" mass="73513">MNTGHDPMLSSFDSEGWLKKLECHSGAPSPMGMLTCTSNPFSLSIEGLLSPEHSSSLTDFWSNDRKRAPSVKEEDDDFTSTGCPDDEKADREDVEVDEVDIEDSASLIKTEILDPGYGDSAPISSNKIGKSHSMSEAEARRFVDEEFHKIAFIPNHNLSHKEKIEFILSKSDCKEYKVNDILQFDKRCKDSAKACAKIVQNIPQRYRWECVEPEDIPCCYTIVADCKKLSFRDKPPRPMNAFMIWAQGARRLINELCPKMQNAIISEALGDCWRNKSEAFKKKFEDEKNQLRRFHNVEFPEYKYKPKTKVQKAREKEELTLNKAKMRALVKREKVANVEAAQGKKKPHGNAGRPRKVQGPKPSVSTKSPKQTLSKSSPAIRDMLSLKISKDKLLKDHISTPSCHSRFGQLSPIEADSPKTMDRFEDAGHHDTDVSETQSKGMSSSVFDTPANTPPFDDSHEPHHSPVAQATSPSPLTVISTPSYTPISQATINYIMPSISAVLASPIKSASTVSFAPASTSSVPVTIPVTIPISVISIPAFSSSKSRVSSQVKDLFLFYGKDSKPASFKSLNPTSSGSHHFQNQEPMDSQESDCNNNHASVANNNTDPAADYSLGHPPTYSLGMLDTMLVSTAPSDLDSLFDLDIQSPLLSDDQMNQLISDANF</sequence>
<feature type="region of interest" description="Disordered" evidence="13">
    <location>
        <begin position="569"/>
        <end position="613"/>
    </location>
</feature>
<dbReference type="GO" id="GO:0001228">
    <property type="term" value="F:DNA-binding transcription activator activity, RNA polymerase II-specific"/>
    <property type="evidence" value="ECO:0007669"/>
    <property type="project" value="TreeGrafter"/>
</dbReference>
<dbReference type="GO" id="GO:0005516">
    <property type="term" value="F:calmodulin binding"/>
    <property type="evidence" value="ECO:0007669"/>
    <property type="project" value="UniProtKB-KW"/>
</dbReference>
<keyword evidence="8" id="KW-0010">Activator</keyword>
<dbReference type="OrthoDB" id="6247875at2759"/>
<keyword evidence="4" id="KW-0221">Differentiation</keyword>
<keyword evidence="9" id="KW-0804">Transcription</keyword>
<feature type="domain" description="HMG box" evidence="14">
    <location>
        <begin position="235"/>
        <end position="303"/>
    </location>
</feature>
<evidence type="ECO:0000256" key="13">
    <source>
        <dbReference type="SAM" id="MobiDB-lite"/>
    </source>
</evidence>
<dbReference type="GO" id="GO:0007548">
    <property type="term" value="P:sex differentiation"/>
    <property type="evidence" value="ECO:0007669"/>
    <property type="project" value="UniProtKB-KW"/>
</dbReference>
<feature type="compositionally biased region" description="Polar residues" evidence="13">
    <location>
        <begin position="363"/>
        <end position="377"/>
    </location>
</feature>
<evidence type="ECO:0000256" key="5">
    <source>
        <dbReference type="ARBA" id="ARBA00022860"/>
    </source>
</evidence>
<dbReference type="Pfam" id="PF00505">
    <property type="entry name" value="HMG_box"/>
    <property type="match status" value="1"/>
</dbReference>
<dbReference type="VEuPathDB" id="VectorBase:BGLAX_051619"/>
<dbReference type="RefSeq" id="XP_013078241.2">
    <property type="nucleotide sequence ID" value="XM_013222787.2"/>
</dbReference>
<evidence type="ECO:0000256" key="12">
    <source>
        <dbReference type="PROSITE-ProRule" id="PRU00267"/>
    </source>
</evidence>
<evidence type="ECO:0000313" key="16">
    <source>
        <dbReference type="Proteomes" id="UP000076420"/>
    </source>
</evidence>
<feature type="region of interest" description="Disordered" evidence="13">
    <location>
        <begin position="399"/>
        <end position="475"/>
    </location>
</feature>
<reference evidence="15" key="1">
    <citation type="submission" date="2020-05" db="UniProtKB">
        <authorList>
            <consortium name="EnsemblMetazoa"/>
        </authorList>
    </citation>
    <scope>IDENTIFICATION</scope>
    <source>
        <strain evidence="15">BB02</strain>
    </source>
</reference>
<feature type="compositionally biased region" description="Polar residues" evidence="13">
    <location>
        <begin position="435"/>
        <end position="451"/>
    </location>
</feature>
<keyword evidence="6" id="KW-0726">Sexual differentiation</keyword>
<dbReference type="KEGG" id="bgt:106064295"/>
<name>A0A2C9KAR2_BIOGL</name>
<evidence type="ECO:0000256" key="7">
    <source>
        <dbReference type="ARBA" id="ARBA00023125"/>
    </source>
</evidence>
<dbReference type="InterPro" id="IPR050140">
    <property type="entry name" value="SRY-related_HMG-box_TF-like"/>
</dbReference>
<evidence type="ECO:0000256" key="6">
    <source>
        <dbReference type="ARBA" id="ARBA00022928"/>
    </source>
</evidence>
<dbReference type="EnsemblMetazoa" id="BGLB016973-RB">
    <property type="protein sequence ID" value="BGLB016973-PB"/>
    <property type="gene ID" value="BGLB016973"/>
</dbReference>
<organism evidence="15 16">
    <name type="scientific">Biomphalaria glabrata</name>
    <name type="common">Bloodfluke planorb</name>
    <name type="synonym">Freshwater snail</name>
    <dbReference type="NCBI Taxonomy" id="6526"/>
    <lineage>
        <taxon>Eukaryota</taxon>
        <taxon>Metazoa</taxon>
        <taxon>Spiralia</taxon>
        <taxon>Lophotrochozoa</taxon>
        <taxon>Mollusca</taxon>
        <taxon>Gastropoda</taxon>
        <taxon>Heterobranchia</taxon>
        <taxon>Euthyneura</taxon>
        <taxon>Panpulmonata</taxon>
        <taxon>Hygrophila</taxon>
        <taxon>Lymnaeoidea</taxon>
        <taxon>Planorbidae</taxon>
        <taxon>Biomphalaria</taxon>
    </lineage>
</organism>
<evidence type="ECO:0000256" key="1">
    <source>
        <dbReference type="ARBA" id="ARBA00004324"/>
    </source>
</evidence>
<proteinExistence type="inferred from homology"/>
<evidence type="ECO:0000256" key="8">
    <source>
        <dbReference type="ARBA" id="ARBA00023159"/>
    </source>
</evidence>
<evidence type="ECO:0000256" key="2">
    <source>
        <dbReference type="ARBA" id="ARBA00005998"/>
    </source>
</evidence>
<evidence type="ECO:0000256" key="9">
    <source>
        <dbReference type="ARBA" id="ARBA00023163"/>
    </source>
</evidence>
<keyword evidence="5" id="KW-0112">Calmodulin-binding</keyword>
<dbReference type="Proteomes" id="UP000076420">
    <property type="component" value="Unassembled WGS sequence"/>
</dbReference>
<feature type="compositionally biased region" description="Basic residues" evidence="13">
    <location>
        <begin position="343"/>
        <end position="358"/>
    </location>
</feature>
<feature type="DNA-binding region" description="HMG box" evidence="12">
    <location>
        <begin position="235"/>
        <end position="303"/>
    </location>
</feature>
<feature type="compositionally biased region" description="Polar residues" evidence="13">
    <location>
        <begin position="569"/>
        <end position="594"/>
    </location>
</feature>
<accession>A0A2C9KAR2</accession>
<evidence type="ECO:0000259" key="14">
    <source>
        <dbReference type="PROSITE" id="PS50118"/>
    </source>
</evidence>
<evidence type="ECO:0000256" key="10">
    <source>
        <dbReference type="ARBA" id="ARBA00032498"/>
    </source>
</evidence>
<evidence type="ECO:0000313" key="15">
    <source>
        <dbReference type="EnsemblMetazoa" id="BGLB016973-PA"/>
    </source>
</evidence>
<evidence type="ECO:0000256" key="11">
    <source>
        <dbReference type="ARBA" id="ARBA00045821"/>
    </source>
</evidence>
<keyword evidence="7 12" id="KW-0238">DNA-binding</keyword>
<feature type="region of interest" description="Disordered" evidence="13">
    <location>
        <begin position="334"/>
        <end position="380"/>
    </location>
</feature>
<evidence type="ECO:0000256" key="3">
    <source>
        <dbReference type="ARBA" id="ARBA00019052"/>
    </source>
</evidence>
<dbReference type="GO" id="GO:0030154">
    <property type="term" value="P:cell differentiation"/>
    <property type="evidence" value="ECO:0007669"/>
    <property type="project" value="UniProtKB-KW"/>
</dbReference>
<dbReference type="STRING" id="6526.A0A2C9KAR2"/>
<dbReference type="SMART" id="SM00398">
    <property type="entry name" value="HMG"/>
    <property type="match status" value="1"/>
</dbReference>
<protein>
    <recommendedName>
        <fullName evidence="3">Sex-determining region Y protein</fullName>
    </recommendedName>
    <alternativeName>
        <fullName evidence="10">Testis-determining factor</fullName>
    </alternativeName>
</protein>
<dbReference type="EnsemblMetazoa" id="BGLB016973-RA">
    <property type="protein sequence ID" value="BGLB016973-PA"/>
    <property type="gene ID" value="BGLB016973"/>
</dbReference>
<gene>
    <name evidence="15" type="primary">106064295</name>
</gene>
<dbReference type="VEuPathDB" id="VectorBase:BGLB016973"/>
<dbReference type="InterPro" id="IPR009071">
    <property type="entry name" value="HMG_box_dom"/>
</dbReference>
<keyword evidence="12" id="KW-0539">Nucleus</keyword>
<dbReference type="GO" id="GO:0016607">
    <property type="term" value="C:nuclear speck"/>
    <property type="evidence" value="ECO:0007669"/>
    <property type="project" value="UniProtKB-SubCell"/>
</dbReference>
<feature type="compositionally biased region" description="Basic and acidic residues" evidence="13">
    <location>
        <begin position="416"/>
        <end position="433"/>
    </location>
</feature>
<dbReference type="PANTHER" id="PTHR10270">
    <property type="entry name" value="SOX TRANSCRIPTION FACTOR"/>
    <property type="match status" value="1"/>
</dbReference>
<dbReference type="SUPFAM" id="SSF47095">
    <property type="entry name" value="HMG-box"/>
    <property type="match status" value="1"/>
</dbReference>
<dbReference type="AlphaFoldDB" id="A0A2C9KAR2"/>
<dbReference type="RefSeq" id="XP_013078249.2">
    <property type="nucleotide sequence ID" value="XM_013222795.2"/>
</dbReference>
<dbReference type="PROSITE" id="PS50118">
    <property type="entry name" value="HMG_BOX_2"/>
    <property type="match status" value="1"/>
</dbReference>
<feature type="compositionally biased region" description="Low complexity" evidence="13">
    <location>
        <begin position="595"/>
        <end position="605"/>
    </location>
</feature>
<dbReference type="PANTHER" id="PTHR10270:SF161">
    <property type="entry name" value="SEX-DETERMINING REGION Y PROTEIN"/>
    <property type="match status" value="1"/>
</dbReference>
<dbReference type="GO" id="GO:0000978">
    <property type="term" value="F:RNA polymerase II cis-regulatory region sequence-specific DNA binding"/>
    <property type="evidence" value="ECO:0007669"/>
    <property type="project" value="TreeGrafter"/>
</dbReference>
<comment type="similarity">
    <text evidence="2">Belongs to the SRY family.</text>
</comment>